<protein>
    <submittedName>
        <fullName evidence="2">Uncharacterized protein</fullName>
    </submittedName>
</protein>
<proteinExistence type="predicted"/>
<sequence length="171" mass="19233">MASSSGRACSDAAQGVSALRLPWSLSHTPRGLFGAAKPVVNPQIHTHDKYKKENPQPANSFLLGRFVTDRNGVIWHRQANYRHARHAKSASQLTRLKRWKPLAPAFAAKLRKLGFAERYWAAPDPQDVPGFHSPSGRVERPRRSAVPDLNHTTGEPALRQSWQPPNRQRLR</sequence>
<evidence type="ECO:0000256" key="1">
    <source>
        <dbReference type="SAM" id="MobiDB-lite"/>
    </source>
</evidence>
<gene>
    <name evidence="2" type="ORF">HXX76_007504</name>
</gene>
<accession>A0A835W2G0</accession>
<reference evidence="2" key="1">
    <citation type="journal article" date="2020" name="bioRxiv">
        <title>Comparative genomics of Chlamydomonas.</title>
        <authorList>
            <person name="Craig R.J."/>
            <person name="Hasan A.R."/>
            <person name="Ness R.W."/>
            <person name="Keightley P.D."/>
        </authorList>
    </citation>
    <scope>NUCLEOTIDE SEQUENCE</scope>
    <source>
        <strain evidence="2">SAG 7.73</strain>
    </source>
</reference>
<name>A0A835W2G0_CHLIN</name>
<evidence type="ECO:0000313" key="3">
    <source>
        <dbReference type="Proteomes" id="UP000650467"/>
    </source>
</evidence>
<feature type="compositionally biased region" description="Polar residues" evidence="1">
    <location>
        <begin position="160"/>
        <end position="171"/>
    </location>
</feature>
<keyword evidence="3" id="KW-1185">Reference proteome</keyword>
<comment type="caution">
    <text evidence="2">The sequence shown here is derived from an EMBL/GenBank/DDBJ whole genome shotgun (WGS) entry which is preliminary data.</text>
</comment>
<dbReference type="OrthoDB" id="546790at2759"/>
<evidence type="ECO:0000313" key="2">
    <source>
        <dbReference type="EMBL" id="KAG2434609.1"/>
    </source>
</evidence>
<feature type="region of interest" description="Disordered" evidence="1">
    <location>
        <begin position="126"/>
        <end position="171"/>
    </location>
</feature>
<dbReference type="Proteomes" id="UP000650467">
    <property type="component" value="Unassembled WGS sequence"/>
</dbReference>
<dbReference type="AlphaFoldDB" id="A0A835W2G0"/>
<dbReference type="EMBL" id="JAEHOC010000016">
    <property type="protein sequence ID" value="KAG2434609.1"/>
    <property type="molecule type" value="Genomic_DNA"/>
</dbReference>
<organism evidence="2 3">
    <name type="scientific">Chlamydomonas incerta</name>
    <dbReference type="NCBI Taxonomy" id="51695"/>
    <lineage>
        <taxon>Eukaryota</taxon>
        <taxon>Viridiplantae</taxon>
        <taxon>Chlorophyta</taxon>
        <taxon>core chlorophytes</taxon>
        <taxon>Chlorophyceae</taxon>
        <taxon>CS clade</taxon>
        <taxon>Chlamydomonadales</taxon>
        <taxon>Chlamydomonadaceae</taxon>
        <taxon>Chlamydomonas</taxon>
    </lineage>
</organism>